<keyword evidence="2" id="KW-0472">Membrane</keyword>
<sequence>MVTTTDEIVHRAKAGWSLALRLGGGLSNIQRRTKNLQVPWIRVFFFVITLVPTVLTLFYALTTSAPLYKSETQFTIEDRQQGAASGFSGLMASIGIAGGSEPNSMYSLRRFIQSSDALEQLEQHHGFRKFYASPNGDWVTRLRTNATPDDVLGYYSNMVTPHISSTENIMTLEVWAFDPETARDIATNLLQISENFVNRMNNRALKDQVAFREKELANAQERLLKARVAVTEWRNANGALDPMVQAQMIQGLINGMEAELSKVRADISQLTDAANAERFKPRIQVLQDREASLLQQIANTRDRLTGSTAHTVTTQLADYEKLQAEMEFSQKNLELSMAALESARQVALQKQKYLILISSPTLPSERIFPLPGFHTLLVLVATLLLFGITVLLHSIVRDYRSV</sequence>
<dbReference type="PANTHER" id="PTHR32309:SF13">
    <property type="entry name" value="FERRIC ENTEROBACTIN TRANSPORT PROTEIN FEPE"/>
    <property type="match status" value="1"/>
</dbReference>
<evidence type="ECO:0000313" key="3">
    <source>
        <dbReference type="EMBL" id="RCW19730.1"/>
    </source>
</evidence>
<dbReference type="GO" id="GO:0005886">
    <property type="term" value="C:plasma membrane"/>
    <property type="evidence" value="ECO:0007669"/>
    <property type="project" value="TreeGrafter"/>
</dbReference>
<keyword evidence="2" id="KW-1133">Transmembrane helix</keyword>
<feature type="coiled-coil region" evidence="1">
    <location>
        <begin position="202"/>
        <end position="339"/>
    </location>
</feature>
<evidence type="ECO:0000256" key="2">
    <source>
        <dbReference type="SAM" id="Phobius"/>
    </source>
</evidence>
<feature type="transmembrane region" description="Helical" evidence="2">
    <location>
        <begin position="40"/>
        <end position="61"/>
    </location>
</feature>
<keyword evidence="1" id="KW-0175">Coiled coil</keyword>
<dbReference type="RefSeq" id="WP_114365281.1">
    <property type="nucleotide sequence ID" value="NZ_QPIX01000019.1"/>
</dbReference>
<dbReference type="PANTHER" id="PTHR32309">
    <property type="entry name" value="TYROSINE-PROTEIN KINASE"/>
    <property type="match status" value="1"/>
</dbReference>
<dbReference type="AlphaFoldDB" id="A0A6I7HIP0"/>
<protein>
    <submittedName>
        <fullName evidence="3">Capsular polysaccharide transport system permease protein</fullName>
    </submittedName>
</protein>
<feature type="transmembrane region" description="Helical" evidence="2">
    <location>
        <begin position="376"/>
        <end position="396"/>
    </location>
</feature>
<dbReference type="InterPro" id="IPR050445">
    <property type="entry name" value="Bact_polysacc_biosynth/exp"/>
</dbReference>
<proteinExistence type="predicted"/>
<evidence type="ECO:0000313" key="4">
    <source>
        <dbReference type="Proteomes" id="UP000252582"/>
    </source>
</evidence>
<gene>
    <name evidence="3" type="ORF">DFR48_1194</name>
</gene>
<comment type="caution">
    <text evidence="3">The sequence shown here is derived from an EMBL/GenBank/DDBJ whole genome shotgun (WGS) entry which is preliminary data.</text>
</comment>
<dbReference type="GO" id="GO:0004713">
    <property type="term" value="F:protein tyrosine kinase activity"/>
    <property type="evidence" value="ECO:0007669"/>
    <property type="project" value="TreeGrafter"/>
</dbReference>
<dbReference type="EMBL" id="QPIX01000019">
    <property type="protein sequence ID" value="RCW19730.1"/>
    <property type="molecule type" value="Genomic_DNA"/>
</dbReference>
<keyword evidence="4" id="KW-1185">Reference proteome</keyword>
<name>A0A6I7HIP0_9HYPH</name>
<accession>A0A6I7HIP0</accession>
<evidence type="ECO:0000256" key="1">
    <source>
        <dbReference type="SAM" id="Coils"/>
    </source>
</evidence>
<reference evidence="3 4" key="1">
    <citation type="submission" date="2018-07" db="EMBL/GenBank/DDBJ databases">
        <title>Genomic Encyclopedia of Type Strains, Phase IV (KMG-IV): sequencing the most valuable type-strain genomes for metagenomic binning, comparative biology and taxonomic classification.</title>
        <authorList>
            <person name="Goeker M."/>
        </authorList>
    </citation>
    <scope>NUCLEOTIDE SEQUENCE [LARGE SCALE GENOMIC DNA]</scope>
    <source>
        <strain evidence="3 4">DSM 25528</strain>
    </source>
</reference>
<keyword evidence="2" id="KW-0812">Transmembrane</keyword>
<organism evidence="3 4">
    <name type="scientific">Ciceribacter lividus</name>
    <dbReference type="NCBI Taxonomy" id="1197950"/>
    <lineage>
        <taxon>Bacteria</taxon>
        <taxon>Pseudomonadati</taxon>
        <taxon>Pseudomonadota</taxon>
        <taxon>Alphaproteobacteria</taxon>
        <taxon>Hyphomicrobiales</taxon>
        <taxon>Rhizobiaceae</taxon>
        <taxon>Ciceribacter</taxon>
    </lineage>
</organism>
<dbReference type="Proteomes" id="UP000252582">
    <property type="component" value="Unassembled WGS sequence"/>
</dbReference>